<dbReference type="OrthoDB" id="9774928at2"/>
<keyword evidence="4" id="KW-1185">Reference proteome</keyword>
<dbReference type="PANTHER" id="PTHR33371">
    <property type="entry name" value="INTERMEMBRANE PHOSPHOLIPID TRANSPORT SYSTEM BINDING PROTEIN MLAD-RELATED"/>
    <property type="match status" value="1"/>
</dbReference>
<gene>
    <name evidence="3" type="primary">mceE</name>
    <name evidence="3" type="ORF">GS4_14_00110</name>
</gene>
<dbReference type="GO" id="GO:0005576">
    <property type="term" value="C:extracellular region"/>
    <property type="evidence" value="ECO:0007669"/>
    <property type="project" value="TreeGrafter"/>
</dbReference>
<proteinExistence type="predicted"/>
<sequence length="376" mass="39591">MNRSPRRPLILALALSCVAMLAAGCQWNGVNSLTLPGTVGTSGDDYHVTVEVANVGTLSQNSPVLINDVEVGSVGRMSVRAWHAQVDVRVKRGTVIPGNAVATVGQTSLLGSMHLALDPPAGAAPIGELPPGGRIPLERSSSYPSTEETLAAVSSVVNGGGLGQLGGIIRSLNDGFGGRQSDVRSLLGNLNRFVDTLNRQRGDLVSLLTQARRVSGAFAEQDHVIDAALQKIPPGLAVLQAQMPQITTALERLRVFSTTTRGVVEDVRSDLLTNLEHLEPTLRSLADVGPTINSALAYATVFPYGQKVIDRAVRGDYINLHATVDLTVPRLRRELLLGTALGDPNAVVPFAPGDPGYSRAPTHPLFGPLSKGRGGR</sequence>
<dbReference type="InterPro" id="IPR003399">
    <property type="entry name" value="Mce/MlaD"/>
</dbReference>
<feature type="chain" id="PRO_5038892306" evidence="1">
    <location>
        <begin position="23"/>
        <end position="376"/>
    </location>
</feature>
<evidence type="ECO:0000313" key="4">
    <source>
        <dbReference type="Proteomes" id="UP000011666"/>
    </source>
</evidence>
<dbReference type="InterPro" id="IPR005693">
    <property type="entry name" value="Mce"/>
</dbReference>
<dbReference type="eggNOG" id="COG1463">
    <property type="taxonomic scope" value="Bacteria"/>
</dbReference>
<dbReference type="Proteomes" id="UP000011666">
    <property type="component" value="Unassembled WGS sequence"/>
</dbReference>
<accession>M0QL94</accession>
<dbReference type="EMBL" id="BANX01000014">
    <property type="protein sequence ID" value="GAC68182.1"/>
    <property type="molecule type" value="Genomic_DNA"/>
</dbReference>
<comment type="caution">
    <text evidence="3">The sequence shown here is derived from an EMBL/GenBank/DDBJ whole genome shotgun (WGS) entry which is preliminary data.</text>
</comment>
<dbReference type="PROSITE" id="PS51257">
    <property type="entry name" value="PROKAR_LIPOPROTEIN"/>
    <property type="match status" value="1"/>
</dbReference>
<organism evidence="3 4">
    <name type="scientific">Gordonia soli NBRC 108243</name>
    <dbReference type="NCBI Taxonomy" id="1223545"/>
    <lineage>
        <taxon>Bacteria</taxon>
        <taxon>Bacillati</taxon>
        <taxon>Actinomycetota</taxon>
        <taxon>Actinomycetes</taxon>
        <taxon>Mycobacteriales</taxon>
        <taxon>Gordoniaceae</taxon>
        <taxon>Gordonia</taxon>
    </lineage>
</organism>
<dbReference type="Pfam" id="PF02470">
    <property type="entry name" value="MlaD"/>
    <property type="match status" value="1"/>
</dbReference>
<evidence type="ECO:0000256" key="1">
    <source>
        <dbReference type="SAM" id="SignalP"/>
    </source>
</evidence>
<evidence type="ECO:0000259" key="2">
    <source>
        <dbReference type="Pfam" id="PF02470"/>
    </source>
</evidence>
<feature type="signal peptide" evidence="1">
    <location>
        <begin position="1"/>
        <end position="22"/>
    </location>
</feature>
<keyword evidence="1" id="KW-0732">Signal</keyword>
<dbReference type="STRING" id="1223545.GS4_14_00110"/>
<dbReference type="InterPro" id="IPR052336">
    <property type="entry name" value="MlaD_Phospholipid_Transporter"/>
</dbReference>
<protein>
    <submittedName>
        <fullName evidence="3">Mce family protein</fullName>
    </submittedName>
</protein>
<dbReference type="RefSeq" id="WP_007620114.1">
    <property type="nucleotide sequence ID" value="NZ_BANX01000014.1"/>
</dbReference>
<dbReference type="PANTHER" id="PTHR33371:SF15">
    <property type="entry name" value="LIPOPROTEIN LPRN"/>
    <property type="match status" value="1"/>
</dbReference>
<dbReference type="NCBIfam" id="TIGR00996">
    <property type="entry name" value="Mtu_fam_mce"/>
    <property type="match status" value="1"/>
</dbReference>
<reference evidence="3 4" key="1">
    <citation type="submission" date="2013-01" db="EMBL/GenBank/DDBJ databases">
        <title>Whole genome shotgun sequence of Gordonia soli NBRC 108243.</title>
        <authorList>
            <person name="Isaki-Nakamura S."/>
            <person name="Hosoyama A."/>
            <person name="Tsuchikane K."/>
            <person name="Ando Y."/>
            <person name="Baba S."/>
            <person name="Ohji S."/>
            <person name="Hamada M."/>
            <person name="Tamura T."/>
            <person name="Yamazoe A."/>
            <person name="Yamazaki S."/>
            <person name="Fujita N."/>
        </authorList>
    </citation>
    <scope>NUCLEOTIDE SEQUENCE [LARGE SCALE GENOMIC DNA]</scope>
    <source>
        <strain evidence="3 4">NBRC 108243</strain>
    </source>
</reference>
<name>M0QL94_9ACTN</name>
<feature type="domain" description="Mce/MlaD" evidence="2">
    <location>
        <begin position="45"/>
        <end position="120"/>
    </location>
</feature>
<dbReference type="AlphaFoldDB" id="M0QL94"/>
<evidence type="ECO:0000313" key="3">
    <source>
        <dbReference type="EMBL" id="GAC68182.1"/>
    </source>
</evidence>